<organism evidence="16 17">
    <name type="scientific">Prolemur simus</name>
    <name type="common">Greater bamboo lemur</name>
    <name type="synonym">Hapalemur simus</name>
    <dbReference type="NCBI Taxonomy" id="1328070"/>
    <lineage>
        <taxon>Eukaryota</taxon>
        <taxon>Metazoa</taxon>
        <taxon>Chordata</taxon>
        <taxon>Craniata</taxon>
        <taxon>Vertebrata</taxon>
        <taxon>Euteleostomi</taxon>
        <taxon>Mammalia</taxon>
        <taxon>Eutheria</taxon>
        <taxon>Euarchontoglires</taxon>
        <taxon>Primates</taxon>
        <taxon>Strepsirrhini</taxon>
        <taxon>Lemuriformes</taxon>
        <taxon>Lemuridae</taxon>
        <taxon>Prolemur</taxon>
    </lineage>
</organism>
<sequence>FSFPTKYTPWRLAAQSTTLDLAERGASPETRQAQGERLAITARLKREYLLQYNDPSRRGSSVELGPLFLVLCFQNWQV</sequence>
<reference evidence="16" key="1">
    <citation type="submission" date="2025-08" db="UniProtKB">
        <authorList>
            <consortium name="Ensembl"/>
        </authorList>
    </citation>
    <scope>IDENTIFICATION</scope>
</reference>
<keyword evidence="13" id="KW-0472">Membrane</keyword>
<proteinExistence type="inferred from homology"/>
<evidence type="ECO:0000256" key="4">
    <source>
        <dbReference type="ARBA" id="ARBA00011533"/>
    </source>
</evidence>
<keyword evidence="6" id="KW-0813">Transport</keyword>
<comment type="subcellular location">
    <subcellularLocation>
        <location evidence="2">Mitochondrion inner membrane</location>
        <topology evidence="2">Single-pass membrane protein</topology>
        <orientation evidence="2">Matrix side</orientation>
    </subcellularLocation>
</comment>
<evidence type="ECO:0000256" key="12">
    <source>
        <dbReference type="ARBA" id="ARBA00023128"/>
    </source>
</evidence>
<evidence type="ECO:0000256" key="9">
    <source>
        <dbReference type="ARBA" id="ARBA00022792"/>
    </source>
</evidence>
<evidence type="ECO:0000256" key="1">
    <source>
        <dbReference type="ARBA" id="ARBA00003195"/>
    </source>
</evidence>
<evidence type="ECO:0000256" key="11">
    <source>
        <dbReference type="ARBA" id="ARBA00022989"/>
    </source>
</evidence>
<keyword evidence="12" id="KW-0496">Mitochondrion</keyword>
<protein>
    <recommendedName>
        <fullName evidence="5">NADH dehydrogenase [ubiquinone] 1 beta subcomplex subunit 4</fullName>
    </recommendedName>
    <alternativeName>
        <fullName evidence="14">Complex I-B15</fullName>
    </alternativeName>
    <alternativeName>
        <fullName evidence="15">NADH-ubiquinone oxidoreductase B15 subunit</fullName>
    </alternativeName>
</protein>
<dbReference type="Pfam" id="PF07225">
    <property type="entry name" value="NDUF_B4"/>
    <property type="match status" value="1"/>
</dbReference>
<evidence type="ECO:0000256" key="14">
    <source>
        <dbReference type="ARBA" id="ARBA00030212"/>
    </source>
</evidence>
<evidence type="ECO:0000256" key="13">
    <source>
        <dbReference type="ARBA" id="ARBA00023136"/>
    </source>
</evidence>
<dbReference type="Ensembl" id="ENSPSMT00000003401.1">
    <property type="protein sequence ID" value="ENSPSMP00000002829.1"/>
    <property type="gene ID" value="ENSPSMG00000002274.1"/>
</dbReference>
<dbReference type="AlphaFoldDB" id="A0A8C8YN72"/>
<accession>A0A8C8YN72</accession>
<evidence type="ECO:0000256" key="5">
    <source>
        <dbReference type="ARBA" id="ARBA00018681"/>
    </source>
</evidence>
<evidence type="ECO:0000256" key="2">
    <source>
        <dbReference type="ARBA" id="ARBA00004298"/>
    </source>
</evidence>
<keyword evidence="7" id="KW-0679">Respiratory chain</keyword>
<dbReference type="PANTHER" id="PTHR15469">
    <property type="entry name" value="NADH-UBIQUINONE OXIDOREDUCTASE B15 SUBUNIT"/>
    <property type="match status" value="1"/>
</dbReference>
<name>A0A8C8YN72_PROSS</name>
<comment type="function">
    <text evidence="1">Accessory subunit of the mitochondrial membrane respiratory chain NADH dehydrogenase (Complex I), that is believed not to be involved in catalysis. Complex I functions in the transfer of electrons from NADH to the respiratory chain. The immediate electron acceptor for the enzyme is believed to be ubiquinone.</text>
</comment>
<keyword evidence="11" id="KW-1133">Transmembrane helix</keyword>
<keyword evidence="17" id="KW-1185">Reference proteome</keyword>
<comment type="subunit">
    <text evidence="4">Complex I is composed of 45 different subunits.</text>
</comment>
<dbReference type="Proteomes" id="UP000694414">
    <property type="component" value="Unplaced"/>
</dbReference>
<keyword evidence="10" id="KW-0249">Electron transport</keyword>
<dbReference type="PANTHER" id="PTHR15469:SF0">
    <property type="entry name" value="NADH DEHYDROGENASE [UBIQUINONE] 1 BETA SUBCOMPLEX SUBUNIT 4"/>
    <property type="match status" value="1"/>
</dbReference>
<evidence type="ECO:0000256" key="3">
    <source>
        <dbReference type="ARBA" id="ARBA00007260"/>
    </source>
</evidence>
<comment type="similarity">
    <text evidence="3">Belongs to the complex I NDUFB4 subunit family.</text>
</comment>
<dbReference type="GO" id="GO:0005743">
    <property type="term" value="C:mitochondrial inner membrane"/>
    <property type="evidence" value="ECO:0007669"/>
    <property type="project" value="UniProtKB-SubCell"/>
</dbReference>
<keyword evidence="9" id="KW-0999">Mitochondrion inner membrane</keyword>
<evidence type="ECO:0000256" key="7">
    <source>
        <dbReference type="ARBA" id="ARBA00022660"/>
    </source>
</evidence>
<reference evidence="16" key="2">
    <citation type="submission" date="2025-09" db="UniProtKB">
        <authorList>
            <consortium name="Ensembl"/>
        </authorList>
    </citation>
    <scope>IDENTIFICATION</scope>
</reference>
<dbReference type="InterPro" id="IPR009866">
    <property type="entry name" value="NADH_UbQ_OxRdtase_NDUFB4_su"/>
</dbReference>
<evidence type="ECO:0000313" key="16">
    <source>
        <dbReference type="Ensembl" id="ENSPSMP00000002829.1"/>
    </source>
</evidence>
<evidence type="ECO:0000256" key="10">
    <source>
        <dbReference type="ARBA" id="ARBA00022982"/>
    </source>
</evidence>
<evidence type="ECO:0000256" key="15">
    <source>
        <dbReference type="ARBA" id="ARBA00030987"/>
    </source>
</evidence>
<evidence type="ECO:0000256" key="8">
    <source>
        <dbReference type="ARBA" id="ARBA00022692"/>
    </source>
</evidence>
<evidence type="ECO:0000256" key="6">
    <source>
        <dbReference type="ARBA" id="ARBA00022448"/>
    </source>
</evidence>
<evidence type="ECO:0000313" key="17">
    <source>
        <dbReference type="Proteomes" id="UP000694414"/>
    </source>
</evidence>
<keyword evidence="8" id="KW-0812">Transmembrane</keyword>
<dbReference type="GeneTree" id="ENSGT00950000185854"/>